<feature type="transmembrane region" description="Helical" evidence="1">
    <location>
        <begin position="132"/>
        <end position="161"/>
    </location>
</feature>
<evidence type="ECO:0000313" key="2">
    <source>
        <dbReference type="EMBL" id="AEF85744.1"/>
    </source>
</evidence>
<feature type="transmembrane region" description="Helical" evidence="1">
    <location>
        <begin position="65"/>
        <end position="86"/>
    </location>
</feature>
<dbReference type="Proteomes" id="UP000009223">
    <property type="component" value="Chromosome"/>
</dbReference>
<reference evidence="2 3" key="2">
    <citation type="journal article" date="2011" name="ISME J.">
        <title>RNA-seq reveals cooperative metabolic interactions between two termite-gut spirochete species in co-culture.</title>
        <authorList>
            <person name="Rosenthal A.Z."/>
            <person name="Matson E.G."/>
            <person name="Eldar A."/>
            <person name="Leadbetter J.R."/>
        </authorList>
    </citation>
    <scope>NUCLEOTIDE SEQUENCE [LARGE SCALE GENOMIC DNA]</scope>
    <source>
        <strain evidence="3">ATCC BAA-887 / DSM 12427 / ZAS-2</strain>
    </source>
</reference>
<keyword evidence="3" id="KW-1185">Reference proteome</keyword>
<proteinExistence type="predicted"/>
<sequence>MVTAILCLAGTAGNYGLWRFADFLGQGLYLDTVLTISVTFSGGLAAGLLTAVLSQAAYGIGFYPFWGYYLFAICGAASALVTAFFMRHFPRECSGLRLFSGAPAPARETPLQVEESPLLATKFPAQTSGASFLSVVIMLSILSLFMCILMSVLGGLIAVFIDQALQSPISDAHPETYFKVGLLRQGLSLPAMEILARLPVNIVDRFVSVFGAYGISALLKRAAQLFPVGRRGK</sequence>
<dbReference type="KEGG" id="tpi:TREPR_1862"/>
<keyword evidence="1" id="KW-0812">Transmembrane</keyword>
<dbReference type="STRING" id="545694.TREPR_1862"/>
<name>F5YL65_TREPZ</name>
<dbReference type="EMBL" id="CP001843">
    <property type="protein sequence ID" value="AEF85744.1"/>
    <property type="molecule type" value="Genomic_DNA"/>
</dbReference>
<dbReference type="AlphaFoldDB" id="F5YL65"/>
<keyword evidence="1" id="KW-0472">Membrane</keyword>
<accession>F5YL65</accession>
<feature type="transmembrane region" description="Helical" evidence="1">
    <location>
        <begin position="28"/>
        <end position="53"/>
    </location>
</feature>
<keyword evidence="1" id="KW-1133">Transmembrane helix</keyword>
<protein>
    <submittedName>
        <fullName evidence="2">Uncharacterized protein</fullName>
    </submittedName>
</protein>
<dbReference type="HOGENOM" id="CLU_092081_0_0_12"/>
<evidence type="ECO:0000313" key="3">
    <source>
        <dbReference type="Proteomes" id="UP000009223"/>
    </source>
</evidence>
<reference evidence="3" key="1">
    <citation type="submission" date="2009-12" db="EMBL/GenBank/DDBJ databases">
        <title>Complete sequence of Treponema primitia strain ZAS-2.</title>
        <authorList>
            <person name="Tetu S.G."/>
            <person name="Matson E."/>
            <person name="Ren Q."/>
            <person name="Seshadri R."/>
            <person name="Elbourne L."/>
            <person name="Hassan K.A."/>
            <person name="Durkin A."/>
            <person name="Radune D."/>
            <person name="Mohamoud Y."/>
            <person name="Shay R."/>
            <person name="Jin S."/>
            <person name="Zhang X."/>
            <person name="Lucey K."/>
            <person name="Ballor N.R."/>
            <person name="Ottesen E."/>
            <person name="Rosenthal R."/>
            <person name="Allen A."/>
            <person name="Leadbetter J.R."/>
            <person name="Paulsen I.T."/>
        </authorList>
    </citation>
    <scope>NUCLEOTIDE SEQUENCE [LARGE SCALE GENOMIC DNA]</scope>
    <source>
        <strain evidence="3">ATCC BAA-887 / DSM 12427 / ZAS-2</strain>
    </source>
</reference>
<evidence type="ECO:0000256" key="1">
    <source>
        <dbReference type="SAM" id="Phobius"/>
    </source>
</evidence>
<organism evidence="2 3">
    <name type="scientific">Treponema primitia (strain ATCC BAA-887 / DSM 12427 / ZAS-2)</name>
    <dbReference type="NCBI Taxonomy" id="545694"/>
    <lineage>
        <taxon>Bacteria</taxon>
        <taxon>Pseudomonadati</taxon>
        <taxon>Spirochaetota</taxon>
        <taxon>Spirochaetia</taxon>
        <taxon>Spirochaetales</taxon>
        <taxon>Treponemataceae</taxon>
        <taxon>Treponema</taxon>
    </lineage>
</organism>
<gene>
    <name evidence="2" type="ordered locus">TREPR_1862</name>
</gene>